<gene>
    <name evidence="2" type="ORF">EVEC_LOCUS2351</name>
</gene>
<dbReference type="EMBL" id="UXUI01007364">
    <property type="protein sequence ID" value="VDD87208.1"/>
    <property type="molecule type" value="Genomic_DNA"/>
</dbReference>
<reference evidence="4" key="1">
    <citation type="submission" date="2017-02" db="UniProtKB">
        <authorList>
            <consortium name="WormBaseParasite"/>
        </authorList>
    </citation>
    <scope>IDENTIFICATION</scope>
</reference>
<dbReference type="WBParaSite" id="EVEC_0000264301-mRNA-1">
    <property type="protein sequence ID" value="EVEC_0000264301-mRNA-1"/>
    <property type="gene ID" value="EVEC_0000264301"/>
</dbReference>
<keyword evidence="3" id="KW-1185">Reference proteome</keyword>
<name>A0A0N4UYI8_ENTVE</name>
<dbReference type="GO" id="GO:0045505">
    <property type="term" value="F:dynein intermediate chain binding"/>
    <property type="evidence" value="ECO:0007669"/>
    <property type="project" value="InterPro"/>
</dbReference>
<feature type="domain" description="Dynein heavy chain tail" evidence="1">
    <location>
        <begin position="183"/>
        <end position="469"/>
    </location>
</feature>
<evidence type="ECO:0000259" key="1">
    <source>
        <dbReference type="Pfam" id="PF08385"/>
    </source>
</evidence>
<protein>
    <submittedName>
        <fullName evidence="4">DHC_N1 domain-containing protein</fullName>
    </submittedName>
</protein>
<accession>A0A0N4UYI8</accession>
<dbReference type="Proteomes" id="UP000274131">
    <property type="component" value="Unassembled WGS sequence"/>
</dbReference>
<dbReference type="InterPro" id="IPR026983">
    <property type="entry name" value="DHC"/>
</dbReference>
<dbReference type="InterPro" id="IPR013594">
    <property type="entry name" value="Dynein_heavy_tail"/>
</dbReference>
<dbReference type="AlphaFoldDB" id="A0A0N4UYI8"/>
<dbReference type="STRING" id="51028.A0A0N4UYI8"/>
<dbReference type="OrthoDB" id="447173at2759"/>
<dbReference type="PANTHER" id="PTHR46532:SF15">
    <property type="entry name" value="CYTOPLASMIC DYNEIN 2 HEAVY CHAIN 1"/>
    <property type="match status" value="1"/>
</dbReference>
<dbReference type="GO" id="GO:0007018">
    <property type="term" value="P:microtubule-based movement"/>
    <property type="evidence" value="ECO:0007669"/>
    <property type="project" value="InterPro"/>
</dbReference>
<reference evidence="2 3" key="2">
    <citation type="submission" date="2018-10" db="EMBL/GenBank/DDBJ databases">
        <authorList>
            <consortium name="Pathogen Informatics"/>
        </authorList>
    </citation>
    <scope>NUCLEOTIDE SEQUENCE [LARGE SCALE GENOMIC DNA]</scope>
</reference>
<dbReference type="GO" id="GO:0005858">
    <property type="term" value="C:axonemal dynein complex"/>
    <property type="evidence" value="ECO:0007669"/>
    <property type="project" value="TreeGrafter"/>
</dbReference>
<evidence type="ECO:0000313" key="4">
    <source>
        <dbReference type="WBParaSite" id="EVEC_0000264301-mRNA-1"/>
    </source>
</evidence>
<evidence type="ECO:0000313" key="2">
    <source>
        <dbReference type="EMBL" id="VDD87208.1"/>
    </source>
</evidence>
<evidence type="ECO:0000313" key="3">
    <source>
        <dbReference type="Proteomes" id="UP000274131"/>
    </source>
</evidence>
<dbReference type="GO" id="GO:0051959">
    <property type="term" value="F:dynein light intermediate chain binding"/>
    <property type="evidence" value="ECO:0007669"/>
    <property type="project" value="InterPro"/>
</dbReference>
<sequence>MDYKKTDDVRRRYILRIASHIFAANFFEEKFLDSPALNKFCDSSAILLVFNRNEEKNTVKLTNEVEKESSSLRTELEYWKRKSDRGDGQYWQILEPLSNALNLIRGQRLEELTGVELSQTISEKLGETDGWQSEVVGDALELSIGLCDQWLFAVELLTGNIWKRYVGNVWRGDVLKLDFLIIFKNRLEQISSLRKFGNQLTQFLDEKDAVKNVQEIMKKSMKNFNRILYNEHENLSWAVKLQDVYKSLEPAIERAVPQIRTLINPEKFISDENIRNLHNNKHLLQLPFIRELLLPERESLLLRLSESISDKRQKTKQILDDSFEDAKFLSEIAGRILWIRRQLVELENEDAFVTTLLNDLPLYESVKAKLRELINELKTAESEQYDSWCRDLNAAIDNDDRTVLLETSAELLIFDHKYGSLTVSYNDRLIKLLKEIRQLTSLGFTIPAKIVSCASRAESFYKYGIVLKQV</sequence>
<dbReference type="Pfam" id="PF08385">
    <property type="entry name" value="DHC_N1"/>
    <property type="match status" value="1"/>
</dbReference>
<organism evidence="4">
    <name type="scientific">Enterobius vermicularis</name>
    <name type="common">Human pinworm</name>
    <dbReference type="NCBI Taxonomy" id="51028"/>
    <lineage>
        <taxon>Eukaryota</taxon>
        <taxon>Metazoa</taxon>
        <taxon>Ecdysozoa</taxon>
        <taxon>Nematoda</taxon>
        <taxon>Chromadorea</taxon>
        <taxon>Rhabditida</taxon>
        <taxon>Spirurina</taxon>
        <taxon>Oxyuridomorpha</taxon>
        <taxon>Oxyuroidea</taxon>
        <taxon>Oxyuridae</taxon>
        <taxon>Enterobius</taxon>
    </lineage>
</organism>
<dbReference type="PANTHER" id="PTHR46532">
    <property type="entry name" value="MALE FERTILITY FACTOR KL5"/>
    <property type="match status" value="1"/>
</dbReference>
<proteinExistence type="predicted"/>